<reference evidence="1" key="1">
    <citation type="journal article" date="2012" name="PLoS ONE">
        <title>Gene sets for utilization of primary and secondary nutrition supplies in the distal gut of endangered iberian lynx.</title>
        <authorList>
            <person name="Alcaide M."/>
            <person name="Messina E."/>
            <person name="Richter M."/>
            <person name="Bargiela R."/>
            <person name="Peplies J."/>
            <person name="Huws S.A."/>
            <person name="Newbold C.J."/>
            <person name="Golyshin P.N."/>
            <person name="Simon M.A."/>
            <person name="Lopez G."/>
            <person name="Yakimov M.M."/>
            <person name="Ferrer M."/>
        </authorList>
    </citation>
    <scope>NUCLEOTIDE SEQUENCE</scope>
</reference>
<dbReference type="AlphaFoldDB" id="J9GCN7"/>
<proteinExistence type="predicted"/>
<comment type="caution">
    <text evidence="1">The sequence shown here is derived from an EMBL/GenBank/DDBJ whole genome shotgun (WGS) entry which is preliminary data.</text>
</comment>
<organism evidence="1">
    <name type="scientific">gut metagenome</name>
    <dbReference type="NCBI Taxonomy" id="749906"/>
    <lineage>
        <taxon>unclassified sequences</taxon>
        <taxon>metagenomes</taxon>
        <taxon>organismal metagenomes</taxon>
    </lineage>
</organism>
<protein>
    <submittedName>
        <fullName evidence="1">Uncharacterized protein</fullName>
    </submittedName>
</protein>
<dbReference type="EMBL" id="AMCI01003758">
    <property type="protein sequence ID" value="EJW99527.1"/>
    <property type="molecule type" value="Genomic_DNA"/>
</dbReference>
<gene>
    <name evidence="1" type="ORF">EVA_12365</name>
</gene>
<sequence>MVILAICLLISKEITEPVNPTTIEKRKRAPIFRDCPDIVPKLTPNTI</sequence>
<accession>J9GCN7</accession>
<name>J9GCN7_9ZZZZ</name>
<evidence type="ECO:0000313" key="1">
    <source>
        <dbReference type="EMBL" id="EJW99527.1"/>
    </source>
</evidence>